<dbReference type="EMBL" id="CP043538">
    <property type="protein sequence ID" value="QGY01490.1"/>
    <property type="molecule type" value="Genomic_DNA"/>
</dbReference>
<protein>
    <submittedName>
        <fullName evidence="7">DNA primase</fullName>
    </submittedName>
</protein>
<reference evidence="7 8" key="2">
    <citation type="journal article" date="2013" name="Genome Announc.">
        <title>Draft Genome Sequence of Methylobacterium mesophilicum Strain SR1.6/6, Isolated from Citrus sinensis.</title>
        <authorList>
            <person name="Marinho Almeida D."/>
            <person name="Dini-Andreote F."/>
            <person name="Camargo Neves A.A."/>
            <person name="Juca Ramos R.T."/>
            <person name="Andreote F.D."/>
            <person name="Carneiro A.R."/>
            <person name="Oliveira de Souza Lima A."/>
            <person name="Caracciolo Gomes de Sa P.H."/>
            <person name="Ribeiro Barbosa M.S."/>
            <person name="Araujo W.L."/>
            <person name="Silva A."/>
        </authorList>
    </citation>
    <scope>NUCLEOTIDE SEQUENCE [LARGE SCALE GENOMIC DNA]</scope>
    <source>
        <strain evidence="7 8">SR1.6/6</strain>
    </source>
</reference>
<dbReference type="GO" id="GO:0016787">
    <property type="term" value="F:hydrolase activity"/>
    <property type="evidence" value="ECO:0007669"/>
    <property type="project" value="UniProtKB-KW"/>
</dbReference>
<evidence type="ECO:0000313" key="7">
    <source>
        <dbReference type="EMBL" id="QGY01490.1"/>
    </source>
</evidence>
<dbReference type="NCBIfam" id="TIGR01613">
    <property type="entry name" value="primase_Cterm"/>
    <property type="match status" value="1"/>
</dbReference>
<sequence>MGRLPSSGPRSRRPLRRSTGARTPVSSEPPVSVDDPTDRIVRAIENAATPDASSAEPVDAWPPYDDADEPEPPEPPRDGEAVGETLAHCAGLEQNDTDNGQRLLAHFGHELLHVREVGWHVWTGQRWQRDGGDEAAVRLAQRTAKRIHLEADHMAALPHELRAIRAGEPALSKPESARSEGDKALIRDADDARDALKKRQISRRKFAVTSGNGGRVSEMIRQALPHKTKAPTDLDADPMLLNLENGTLRFAKVEDPENPCEHSRRLTLEVERLDHDRTHLNTKMAPVAYDPEATCPNWEAFLERFQPKSAIRRFLQAYHGLALTGQTGQQCFIFNYGTGANGKSTFSEAIAALMGSYSDLLNAESLTGQGQRRGDQATPDFADLPGTRYLRISELPRGEPLKEALVKSLTGGEEIKARHLNKGFFKFWPVFKASMSGNDMPSIGGVDNGIWRRVRLVPWEVTIPDDERRPMDEVLAEFATERPGILNWLIEGLRIYVTEGLQVPAEVQQATAAYREEMDPIAAFAADCIIREPGASETARTVYEAFVSWCMANAVRPWKETAFGRAMPHKGFERENGRVRRYLDIRLHDVPARPDERPGQSGIDRYE</sequence>
<dbReference type="PROSITE" id="PS51206">
    <property type="entry name" value="SF3_HELICASE_1"/>
    <property type="match status" value="1"/>
</dbReference>
<evidence type="ECO:0000256" key="1">
    <source>
        <dbReference type="ARBA" id="ARBA00022741"/>
    </source>
</evidence>
<dbReference type="KEGG" id="mmes:MMSR116_05920"/>
<dbReference type="PANTHER" id="PTHR35372">
    <property type="entry name" value="ATP BINDING PROTEIN-RELATED"/>
    <property type="match status" value="1"/>
</dbReference>
<keyword evidence="2" id="KW-0378">Hydrolase</keyword>
<dbReference type="InterPro" id="IPR004968">
    <property type="entry name" value="DNA_primase/NTPase_C"/>
</dbReference>
<dbReference type="GO" id="GO:0005524">
    <property type="term" value="F:ATP binding"/>
    <property type="evidence" value="ECO:0007669"/>
    <property type="project" value="UniProtKB-KW"/>
</dbReference>
<gene>
    <name evidence="7" type="ORF">MMSR116_05920</name>
</gene>
<dbReference type="SMART" id="SM00885">
    <property type="entry name" value="D5_N"/>
    <property type="match status" value="1"/>
</dbReference>
<keyword evidence="1" id="KW-0547">Nucleotide-binding</keyword>
<dbReference type="InterPro" id="IPR051620">
    <property type="entry name" value="ORF904-like_C"/>
</dbReference>
<reference evidence="7 8" key="1">
    <citation type="journal article" date="2012" name="Genet. Mol. Biol.">
        <title>Analysis of 16S rRNA and mxaF genes revealing insights into Methylobacterium niche-specific plant association.</title>
        <authorList>
            <person name="Dourado M.N."/>
            <person name="Andreote F.D."/>
            <person name="Dini-Andreote F."/>
            <person name="Conti R."/>
            <person name="Araujo J.M."/>
            <person name="Araujo W.L."/>
        </authorList>
    </citation>
    <scope>NUCLEOTIDE SEQUENCE [LARGE SCALE GENOMIC DNA]</scope>
    <source>
        <strain evidence="7 8">SR1.6/6</strain>
    </source>
</reference>
<dbReference type="Pfam" id="PF08706">
    <property type="entry name" value="D5_N"/>
    <property type="match status" value="1"/>
</dbReference>
<evidence type="ECO:0000256" key="2">
    <source>
        <dbReference type="ARBA" id="ARBA00022801"/>
    </source>
</evidence>
<evidence type="ECO:0000256" key="4">
    <source>
        <dbReference type="ARBA" id="ARBA00022840"/>
    </source>
</evidence>
<dbReference type="GO" id="GO:0004386">
    <property type="term" value="F:helicase activity"/>
    <property type="evidence" value="ECO:0007669"/>
    <property type="project" value="UniProtKB-KW"/>
</dbReference>
<dbReference type="InterPro" id="IPR006500">
    <property type="entry name" value="Helicase_put_C_phage/plasmid"/>
</dbReference>
<accession>A0A6B9FEP3</accession>
<organism evidence="7 8">
    <name type="scientific">Methylobacterium mesophilicum SR1.6/6</name>
    <dbReference type="NCBI Taxonomy" id="908290"/>
    <lineage>
        <taxon>Bacteria</taxon>
        <taxon>Pseudomonadati</taxon>
        <taxon>Pseudomonadota</taxon>
        <taxon>Alphaproteobacteria</taxon>
        <taxon>Hyphomicrobiales</taxon>
        <taxon>Methylobacteriaceae</taxon>
        <taxon>Methylobacterium</taxon>
    </lineage>
</organism>
<dbReference type="Gene3D" id="3.40.50.300">
    <property type="entry name" value="P-loop containing nucleotide triphosphate hydrolases"/>
    <property type="match status" value="1"/>
</dbReference>
<proteinExistence type="predicted"/>
<evidence type="ECO:0000256" key="3">
    <source>
        <dbReference type="ARBA" id="ARBA00022806"/>
    </source>
</evidence>
<dbReference type="AlphaFoldDB" id="A0A6B9FEP3"/>
<feature type="region of interest" description="Disordered" evidence="5">
    <location>
        <begin position="1"/>
        <end position="81"/>
    </location>
</feature>
<dbReference type="Pfam" id="PF03288">
    <property type="entry name" value="Pox_D5"/>
    <property type="match status" value="1"/>
</dbReference>
<name>A0A6B9FEP3_9HYPH</name>
<dbReference type="InterPro" id="IPR027417">
    <property type="entry name" value="P-loop_NTPase"/>
</dbReference>
<evidence type="ECO:0000256" key="5">
    <source>
        <dbReference type="SAM" id="MobiDB-lite"/>
    </source>
</evidence>
<dbReference type="InterPro" id="IPR014818">
    <property type="entry name" value="Phage/plasmid_primase_P4_C"/>
</dbReference>
<dbReference type="InterPro" id="IPR014015">
    <property type="entry name" value="Helicase_SF3_DNA-vir"/>
</dbReference>
<evidence type="ECO:0000259" key="6">
    <source>
        <dbReference type="PROSITE" id="PS51206"/>
    </source>
</evidence>
<keyword evidence="3" id="KW-0347">Helicase</keyword>
<feature type="domain" description="SF3 helicase" evidence="6">
    <location>
        <begin position="296"/>
        <end position="472"/>
    </location>
</feature>
<dbReference type="Proteomes" id="UP000012488">
    <property type="component" value="Chromosome"/>
</dbReference>
<dbReference type="PANTHER" id="PTHR35372:SF2">
    <property type="entry name" value="SF3 HELICASE DOMAIN-CONTAINING PROTEIN"/>
    <property type="match status" value="1"/>
</dbReference>
<keyword evidence="4" id="KW-0067">ATP-binding</keyword>
<evidence type="ECO:0000313" key="8">
    <source>
        <dbReference type="Proteomes" id="UP000012488"/>
    </source>
</evidence>